<dbReference type="RefSeq" id="WP_121252434.1">
    <property type="nucleotide sequence ID" value="NZ_RBIL01000001.1"/>
</dbReference>
<dbReference type="PANTHER" id="PTHR42891:SF1">
    <property type="entry name" value="D-GLYCERO-BETA-D-MANNO-HEPTOSE-1,7-BISPHOSPHATE 7-PHOSPHATASE"/>
    <property type="match status" value="1"/>
</dbReference>
<dbReference type="CDD" id="cd07503">
    <property type="entry name" value="HAD_HisB-N"/>
    <property type="match status" value="1"/>
</dbReference>
<dbReference type="AlphaFoldDB" id="A0A660LKP8"/>
<reference evidence="10 11" key="1">
    <citation type="submission" date="2018-10" db="EMBL/GenBank/DDBJ databases">
        <title>Genomic Encyclopedia of Archaeal and Bacterial Type Strains, Phase II (KMG-II): from individual species to whole genera.</title>
        <authorList>
            <person name="Goeker M."/>
        </authorList>
    </citation>
    <scope>NUCLEOTIDE SEQUENCE [LARGE SCALE GENOMIC DNA]</scope>
    <source>
        <strain evidence="10 11">DSM 14954</strain>
    </source>
</reference>
<keyword evidence="5 10" id="KW-0378">Hydrolase</keyword>
<dbReference type="Pfam" id="PF13242">
    <property type="entry name" value="Hydrolase_like"/>
    <property type="match status" value="1"/>
</dbReference>
<dbReference type="SUPFAM" id="SSF53448">
    <property type="entry name" value="Nucleotide-diphospho-sugar transferases"/>
    <property type="match status" value="1"/>
</dbReference>
<dbReference type="NCBIfam" id="TIGR01662">
    <property type="entry name" value="HAD-SF-IIIA"/>
    <property type="match status" value="1"/>
</dbReference>
<keyword evidence="11" id="KW-1185">Reference proteome</keyword>
<dbReference type="Gene3D" id="3.40.50.1000">
    <property type="entry name" value="HAD superfamily/HAD-like"/>
    <property type="match status" value="1"/>
</dbReference>
<comment type="similarity">
    <text evidence="2">Belongs to the GmhB family.</text>
</comment>
<dbReference type="GO" id="GO:0005737">
    <property type="term" value="C:cytoplasm"/>
    <property type="evidence" value="ECO:0007669"/>
    <property type="project" value="UniProtKB-SubCell"/>
</dbReference>
<evidence type="ECO:0000256" key="2">
    <source>
        <dbReference type="ARBA" id="ARBA00005628"/>
    </source>
</evidence>
<evidence type="ECO:0000256" key="3">
    <source>
        <dbReference type="ARBA" id="ARBA00022490"/>
    </source>
</evidence>
<gene>
    <name evidence="10" type="ORF">C8N24_3776</name>
</gene>
<dbReference type="OrthoDB" id="9781367at2"/>
<proteinExistence type="inferred from homology"/>
<dbReference type="InterPro" id="IPR006549">
    <property type="entry name" value="HAD-SF_hydro_IIIA"/>
</dbReference>
<feature type="domain" description="Glycosyltransferase 2-like" evidence="9">
    <location>
        <begin position="13"/>
        <end position="128"/>
    </location>
</feature>
<comment type="subcellular location">
    <subcellularLocation>
        <location evidence="1">Cytoplasm</location>
    </subcellularLocation>
</comment>
<evidence type="ECO:0000256" key="4">
    <source>
        <dbReference type="ARBA" id="ARBA00022723"/>
    </source>
</evidence>
<dbReference type="InterPro" id="IPR029044">
    <property type="entry name" value="Nucleotide-diphossugar_trans"/>
</dbReference>
<evidence type="ECO:0000256" key="1">
    <source>
        <dbReference type="ARBA" id="ARBA00004496"/>
    </source>
</evidence>
<dbReference type="InterPro" id="IPR023214">
    <property type="entry name" value="HAD_sf"/>
</dbReference>
<keyword evidence="4" id="KW-0479">Metal-binding</keyword>
<evidence type="ECO:0000313" key="10">
    <source>
        <dbReference type="EMBL" id="RKQ93901.1"/>
    </source>
</evidence>
<keyword evidence="3" id="KW-0963">Cytoplasm</keyword>
<evidence type="ECO:0000256" key="7">
    <source>
        <dbReference type="ARBA" id="ARBA00031828"/>
    </source>
</evidence>
<dbReference type="Pfam" id="PF00535">
    <property type="entry name" value="Glycos_transf_2"/>
    <property type="match status" value="1"/>
</dbReference>
<evidence type="ECO:0000256" key="8">
    <source>
        <dbReference type="SAM" id="MobiDB-lite"/>
    </source>
</evidence>
<dbReference type="InterPro" id="IPR006543">
    <property type="entry name" value="Histidinol-phos"/>
</dbReference>
<dbReference type="GO" id="GO:0005975">
    <property type="term" value="P:carbohydrate metabolic process"/>
    <property type="evidence" value="ECO:0007669"/>
    <property type="project" value="InterPro"/>
</dbReference>
<feature type="region of interest" description="Disordered" evidence="8">
    <location>
        <begin position="477"/>
        <end position="509"/>
    </location>
</feature>
<evidence type="ECO:0000313" key="11">
    <source>
        <dbReference type="Proteomes" id="UP000278962"/>
    </source>
</evidence>
<evidence type="ECO:0000259" key="9">
    <source>
        <dbReference type="Pfam" id="PF00535"/>
    </source>
</evidence>
<dbReference type="NCBIfam" id="TIGR01656">
    <property type="entry name" value="Histidinol-ppas"/>
    <property type="match status" value="1"/>
</dbReference>
<dbReference type="Gene3D" id="3.90.550.10">
    <property type="entry name" value="Spore Coat Polysaccharide Biosynthesis Protein SpsA, Chain A"/>
    <property type="match status" value="1"/>
</dbReference>
<evidence type="ECO:0000256" key="6">
    <source>
        <dbReference type="ARBA" id="ARBA00023277"/>
    </source>
</evidence>
<dbReference type="PANTHER" id="PTHR42891">
    <property type="entry name" value="D-GLYCERO-BETA-D-MANNO-HEPTOSE-1,7-BISPHOSPHATE 7-PHOSPHATASE"/>
    <property type="match status" value="1"/>
</dbReference>
<sequence length="509" mass="53035">MSYEIVIPTSGRASLAAVLDAIGPGDDVIVVDDRRDRSHPLPVSGARVLAGPARGPAAARNAGWRATRSDWVVFLDDDVVPPPGWREALAGDLAAARDAGATQGRIVVPVGPRPTDWERNVAGLQDAQWATADMAYRREALAAVGGFDERFPRAYREDADLGLRVVEAGWTIVRGVRYVVHPVGEAPASISLRKQAGNADDVLMHRLHGPGWRARAGVPKGRRPRHLAIAAAGVGALAAAPLHRRLAGALGAAWLAGTAELAWARIKPGPRTGREVATMTWTSGAMPFFATGWWLRGLLGVSDEGAPHPLPKAVLFDRDDTLIVDVPYNGDPERVEPVPGAHAALERLRAANVPIGVVSNQSGIARGLLTPDDVIAVHGRMQALLGPLGPLEYCPHGPDDGCACRKPAPGLIERAAARLGVAPSDCAVIGDIGSDVEAALAAGARPILVPTARTRPEEVAAAPEVAGDLAEALDRLGFAPPPAADRSPVASAGSTRPVDARPGEIGAVA</sequence>
<keyword evidence="6" id="KW-0119">Carbohydrate metabolism</keyword>
<comment type="caution">
    <text evidence="10">The sequence shown here is derived from an EMBL/GenBank/DDBJ whole genome shotgun (WGS) entry which is preliminary data.</text>
</comment>
<organism evidence="10 11">
    <name type="scientific">Solirubrobacter pauli</name>
    <dbReference type="NCBI Taxonomy" id="166793"/>
    <lineage>
        <taxon>Bacteria</taxon>
        <taxon>Bacillati</taxon>
        <taxon>Actinomycetota</taxon>
        <taxon>Thermoleophilia</taxon>
        <taxon>Solirubrobacterales</taxon>
        <taxon>Solirubrobacteraceae</taxon>
        <taxon>Solirubrobacter</taxon>
    </lineage>
</organism>
<dbReference type="InterPro" id="IPR001173">
    <property type="entry name" value="Glyco_trans_2-like"/>
</dbReference>
<dbReference type="Proteomes" id="UP000278962">
    <property type="component" value="Unassembled WGS sequence"/>
</dbReference>
<evidence type="ECO:0000256" key="5">
    <source>
        <dbReference type="ARBA" id="ARBA00022801"/>
    </source>
</evidence>
<protein>
    <recommendedName>
        <fullName evidence="7">D,D-heptose 1,7-bisphosphate phosphatase</fullName>
    </recommendedName>
</protein>
<name>A0A660LKP8_9ACTN</name>
<dbReference type="GO" id="GO:0016791">
    <property type="term" value="F:phosphatase activity"/>
    <property type="evidence" value="ECO:0007669"/>
    <property type="project" value="InterPro"/>
</dbReference>
<dbReference type="EMBL" id="RBIL01000001">
    <property type="protein sequence ID" value="RKQ93901.1"/>
    <property type="molecule type" value="Genomic_DNA"/>
</dbReference>
<dbReference type="InterPro" id="IPR036412">
    <property type="entry name" value="HAD-like_sf"/>
</dbReference>
<dbReference type="SUPFAM" id="SSF56784">
    <property type="entry name" value="HAD-like"/>
    <property type="match status" value="1"/>
</dbReference>
<accession>A0A660LKP8</accession>
<dbReference type="GO" id="GO:0046872">
    <property type="term" value="F:metal ion binding"/>
    <property type="evidence" value="ECO:0007669"/>
    <property type="project" value="UniProtKB-KW"/>
</dbReference>
<dbReference type="InterPro" id="IPR004446">
    <property type="entry name" value="Heptose_bisP_phosphatase"/>
</dbReference>